<keyword evidence="6 9" id="KW-0378">Hydrolase</keyword>
<dbReference type="PROSITE" id="PS00136">
    <property type="entry name" value="SUBTILASE_ASP"/>
    <property type="match status" value="1"/>
</dbReference>
<feature type="active site" description="Charge relay system" evidence="8 9">
    <location>
        <position position="223"/>
    </location>
</feature>
<dbReference type="OrthoDB" id="10256524at2759"/>
<dbReference type="InterPro" id="IPR034187">
    <property type="entry name" value="Peptidases_S8_5"/>
</dbReference>
<evidence type="ECO:0000259" key="12">
    <source>
        <dbReference type="Pfam" id="PF00082"/>
    </source>
</evidence>
<dbReference type="PROSITE" id="PS00138">
    <property type="entry name" value="SUBTILASE_SER"/>
    <property type="match status" value="1"/>
</dbReference>
<dbReference type="Pfam" id="PF00082">
    <property type="entry name" value="Peptidase_S8"/>
    <property type="match status" value="1"/>
</dbReference>
<dbReference type="AlphaFoldDB" id="A0A367KVV1"/>
<name>A0A367KVV1_RHIST</name>
<evidence type="ECO:0000256" key="4">
    <source>
        <dbReference type="ARBA" id="ARBA00022670"/>
    </source>
</evidence>
<dbReference type="PRINTS" id="PR00723">
    <property type="entry name" value="SUBTILISIN"/>
</dbReference>
<dbReference type="InterPro" id="IPR046450">
    <property type="entry name" value="PA_dom_sf"/>
</dbReference>
<dbReference type="InterPro" id="IPR003137">
    <property type="entry name" value="PA_domain"/>
</dbReference>
<dbReference type="Proteomes" id="UP000253551">
    <property type="component" value="Unassembled WGS sequence"/>
</dbReference>
<feature type="active site" description="Charge relay system" evidence="8 9">
    <location>
        <position position="162"/>
    </location>
</feature>
<dbReference type="Pfam" id="PF06280">
    <property type="entry name" value="fn3_5"/>
    <property type="match status" value="1"/>
</dbReference>
<evidence type="ECO:0000256" key="3">
    <source>
        <dbReference type="ARBA" id="ARBA00022525"/>
    </source>
</evidence>
<keyword evidence="3" id="KW-0964">Secreted</keyword>
<dbReference type="SUPFAM" id="SSF52025">
    <property type="entry name" value="PA domain"/>
    <property type="match status" value="1"/>
</dbReference>
<evidence type="ECO:0000256" key="2">
    <source>
        <dbReference type="ARBA" id="ARBA00022512"/>
    </source>
</evidence>
<dbReference type="InterPro" id="IPR050131">
    <property type="entry name" value="Peptidase_S8_subtilisin-like"/>
</dbReference>
<dbReference type="SUPFAM" id="SSF52743">
    <property type="entry name" value="Subtilisin-like"/>
    <property type="match status" value="1"/>
</dbReference>
<keyword evidence="16" id="KW-1185">Reference proteome</keyword>
<dbReference type="Gene3D" id="2.60.40.1710">
    <property type="entry name" value="Subtilisin-like superfamily"/>
    <property type="match status" value="1"/>
</dbReference>
<dbReference type="InterPro" id="IPR023827">
    <property type="entry name" value="Peptidase_S8_Asp-AS"/>
</dbReference>
<dbReference type="InterPro" id="IPR036852">
    <property type="entry name" value="Peptidase_S8/S53_dom_sf"/>
</dbReference>
<dbReference type="InterPro" id="IPR015500">
    <property type="entry name" value="Peptidase_S8_subtilisin-rel"/>
</dbReference>
<evidence type="ECO:0000256" key="7">
    <source>
        <dbReference type="ARBA" id="ARBA00022825"/>
    </source>
</evidence>
<evidence type="ECO:0000256" key="6">
    <source>
        <dbReference type="ARBA" id="ARBA00022801"/>
    </source>
</evidence>
<dbReference type="STRING" id="4846.A0A367KVV1"/>
<proteinExistence type="inferred from homology"/>
<evidence type="ECO:0000256" key="11">
    <source>
        <dbReference type="SAM" id="SignalP"/>
    </source>
</evidence>
<evidence type="ECO:0000256" key="8">
    <source>
        <dbReference type="PIRSR" id="PIRSR615500-1"/>
    </source>
</evidence>
<reference evidence="15 16" key="1">
    <citation type="journal article" date="2018" name="G3 (Bethesda)">
        <title>Phylogenetic and Phylogenomic Definition of Rhizopus Species.</title>
        <authorList>
            <person name="Gryganskyi A.P."/>
            <person name="Golan J."/>
            <person name="Dolatabadi S."/>
            <person name="Mondo S."/>
            <person name="Robb S."/>
            <person name="Idnurm A."/>
            <person name="Muszewska A."/>
            <person name="Steczkiewicz K."/>
            <person name="Masonjones S."/>
            <person name="Liao H.L."/>
            <person name="Gajdeczka M.T."/>
            <person name="Anike F."/>
            <person name="Vuek A."/>
            <person name="Anishchenko I.M."/>
            <person name="Voigt K."/>
            <person name="de Hoog G.S."/>
            <person name="Smith M.E."/>
            <person name="Heitman J."/>
            <person name="Vilgalys R."/>
            <person name="Stajich J.E."/>
        </authorList>
    </citation>
    <scope>NUCLEOTIDE SEQUENCE [LARGE SCALE GENOMIC DNA]</scope>
    <source>
        <strain evidence="15 16">LSU 92-RS-03</strain>
    </source>
</reference>
<dbReference type="PROSITE" id="PS51892">
    <property type="entry name" value="SUBTILASE"/>
    <property type="match status" value="1"/>
</dbReference>
<feature type="active site" description="Charge relay system" evidence="8 9">
    <location>
        <position position="536"/>
    </location>
</feature>
<comment type="caution">
    <text evidence="15">The sequence shown here is derived from an EMBL/GenBank/DDBJ whole genome shotgun (WGS) entry which is preliminary data.</text>
</comment>
<dbReference type="GO" id="GO:0004252">
    <property type="term" value="F:serine-type endopeptidase activity"/>
    <property type="evidence" value="ECO:0007669"/>
    <property type="project" value="UniProtKB-UniRule"/>
</dbReference>
<feature type="domain" description="Peptidase S8/S53" evidence="12">
    <location>
        <begin position="153"/>
        <end position="545"/>
    </location>
</feature>
<evidence type="ECO:0000256" key="1">
    <source>
        <dbReference type="ARBA" id="ARBA00011073"/>
    </source>
</evidence>
<dbReference type="InterPro" id="IPR010435">
    <property type="entry name" value="C5a/SBT2-like_Fn3"/>
</dbReference>
<dbReference type="CDD" id="cd07489">
    <property type="entry name" value="Peptidases_S8_5"/>
    <property type="match status" value="1"/>
</dbReference>
<sequence length="858" mass="93112">MKSRNLLLFIASALSVVSAAYVKHPKYRLAKQSAKHVIPGRYLVEYNRAHNNDDGDFVAILQSFDATISEPLYHSNSNSVHSVHMNSGDHENFLQTLVDHQDIVTVYPVTYIARPESTYNAYFSQIDPNITQTVQDHHSTQVERIHKELGLSGKDIKVCIIDTGVDYLHPALGGGFGPGYKIAFGADLVGDHFEPHSSNNTLPDPDTPPLDNCTKQSDNANGHGTHVAGIIIGNDTSKGFIGVAPNASLGVWRVFGCNEGTTSEIVMKAMIEAQKAKCDVINMSMGSGGAPWSEEPHAAFAQQLVKQGISVIISNGNTGRNGAFSVTDPAAAHDALSIAAVSNANFLGSLFSVKTSNKTLGPYSYQVAPESDKEIPDASVVIGGNFESLSACKADDISALDLNGKIALVKQGSCMMTEQAKLVAEKGAIGLIYFNTLSREIPRAPYLDTPIPIATISSASGRQLMSVLHDERAVDIHFERNAFAFESATAHTIADFSSIGPTNELHMKPSIAAVGGNVYSTLPRYLGGWGEKSGTSMSSPYIAGVNYGKPLDAYKQKGILDSPLRQGAGLVQAYDALKEPLHVSPAHISFNDTSLDIYKSHTLQITNTGSESVAYSITSQIAASVSPYGHNNTKFELVSYDSDKFYTNTTTATVKLSASTISLQPGESKQITVSVQLPTDFNENEQVMYGGFVQFNPTSGNANASVHVPYFGVLGSLYRLPTLDTSKLNIKDQQGHVYSNKETYHFILSDNTTAPLIDFRLTTPSRQLMIDVIDKQEAHVGYIVASYDYAERSLNAFSIPELNPWKGQLFKDDQINAVPLMIQPGTYQIRWSALRMFGDIKKKDDWMIQTSGPIEITQ</sequence>
<evidence type="ECO:0008006" key="17">
    <source>
        <dbReference type="Google" id="ProtNLM"/>
    </source>
</evidence>
<dbReference type="GO" id="GO:0006508">
    <property type="term" value="P:proteolysis"/>
    <property type="evidence" value="ECO:0007669"/>
    <property type="project" value="UniProtKB-KW"/>
</dbReference>
<evidence type="ECO:0000256" key="5">
    <source>
        <dbReference type="ARBA" id="ARBA00022729"/>
    </source>
</evidence>
<keyword evidence="4 9" id="KW-0645">Protease</keyword>
<dbReference type="PANTHER" id="PTHR43806:SF66">
    <property type="entry name" value="SERIN ENDOPEPTIDASE"/>
    <property type="match status" value="1"/>
</dbReference>
<dbReference type="Gene3D" id="3.50.30.30">
    <property type="match status" value="1"/>
</dbReference>
<dbReference type="InterPro" id="IPR023828">
    <property type="entry name" value="Peptidase_S8_Ser-AS"/>
</dbReference>
<keyword evidence="5 11" id="KW-0732">Signal</keyword>
<dbReference type="GO" id="GO:0016020">
    <property type="term" value="C:membrane"/>
    <property type="evidence" value="ECO:0007669"/>
    <property type="project" value="InterPro"/>
</dbReference>
<dbReference type="GO" id="GO:0005615">
    <property type="term" value="C:extracellular space"/>
    <property type="evidence" value="ECO:0007669"/>
    <property type="project" value="TreeGrafter"/>
</dbReference>
<feature type="domain" description="PA" evidence="13">
    <location>
        <begin position="388"/>
        <end position="464"/>
    </location>
</feature>
<evidence type="ECO:0000259" key="14">
    <source>
        <dbReference type="Pfam" id="PF06280"/>
    </source>
</evidence>
<evidence type="ECO:0000256" key="9">
    <source>
        <dbReference type="PROSITE-ProRule" id="PRU01240"/>
    </source>
</evidence>
<gene>
    <name evidence="15" type="ORF">CU098_010713</name>
</gene>
<feature type="domain" description="C5a peptidase/Subtilisin-like protease SBT2-like Fn3-like" evidence="14">
    <location>
        <begin position="588"/>
        <end position="710"/>
    </location>
</feature>
<dbReference type="Gene3D" id="3.40.50.200">
    <property type="entry name" value="Peptidase S8/S53 domain"/>
    <property type="match status" value="1"/>
</dbReference>
<dbReference type="CDD" id="cd00538">
    <property type="entry name" value="PA"/>
    <property type="match status" value="1"/>
</dbReference>
<dbReference type="Pfam" id="PF02225">
    <property type="entry name" value="PA"/>
    <property type="match status" value="1"/>
</dbReference>
<evidence type="ECO:0000313" key="16">
    <source>
        <dbReference type="Proteomes" id="UP000253551"/>
    </source>
</evidence>
<dbReference type="PANTHER" id="PTHR43806">
    <property type="entry name" value="PEPTIDASE S8"/>
    <property type="match status" value="1"/>
</dbReference>
<evidence type="ECO:0000256" key="10">
    <source>
        <dbReference type="RuleBase" id="RU003355"/>
    </source>
</evidence>
<dbReference type="InterPro" id="IPR000209">
    <property type="entry name" value="Peptidase_S8/S53_dom"/>
</dbReference>
<feature type="signal peptide" evidence="11">
    <location>
        <begin position="1"/>
        <end position="19"/>
    </location>
</feature>
<evidence type="ECO:0000313" key="15">
    <source>
        <dbReference type="EMBL" id="RCI06339.1"/>
    </source>
</evidence>
<evidence type="ECO:0000259" key="13">
    <source>
        <dbReference type="Pfam" id="PF02225"/>
    </source>
</evidence>
<keyword evidence="7 9" id="KW-0720">Serine protease</keyword>
<keyword evidence="2" id="KW-0134">Cell wall</keyword>
<comment type="similarity">
    <text evidence="1 9 10">Belongs to the peptidase S8 family.</text>
</comment>
<dbReference type="EMBL" id="PJQM01000176">
    <property type="protein sequence ID" value="RCI06339.1"/>
    <property type="molecule type" value="Genomic_DNA"/>
</dbReference>
<organism evidence="15 16">
    <name type="scientific">Rhizopus stolonifer</name>
    <name type="common">Rhizopus nigricans</name>
    <dbReference type="NCBI Taxonomy" id="4846"/>
    <lineage>
        <taxon>Eukaryota</taxon>
        <taxon>Fungi</taxon>
        <taxon>Fungi incertae sedis</taxon>
        <taxon>Mucoromycota</taxon>
        <taxon>Mucoromycotina</taxon>
        <taxon>Mucoromycetes</taxon>
        <taxon>Mucorales</taxon>
        <taxon>Mucorineae</taxon>
        <taxon>Rhizopodaceae</taxon>
        <taxon>Rhizopus</taxon>
    </lineage>
</organism>
<feature type="chain" id="PRO_5016777254" description="Peptidase S8/S53 domain-containing protein" evidence="11">
    <location>
        <begin position="20"/>
        <end position="858"/>
    </location>
</feature>
<accession>A0A367KVV1</accession>
<protein>
    <recommendedName>
        <fullName evidence="17">Peptidase S8/S53 domain-containing protein</fullName>
    </recommendedName>
</protein>